<feature type="region of interest" description="Disordered" evidence="1">
    <location>
        <begin position="174"/>
        <end position="279"/>
    </location>
</feature>
<protein>
    <submittedName>
        <fullName evidence="2">Uncharacterized protein</fullName>
    </submittedName>
</protein>
<dbReference type="Proteomes" id="UP000075882">
    <property type="component" value="Unassembled WGS sequence"/>
</dbReference>
<feature type="compositionally biased region" description="Basic residues" evidence="1">
    <location>
        <begin position="69"/>
        <end position="82"/>
    </location>
</feature>
<feature type="region of interest" description="Disordered" evidence="1">
    <location>
        <begin position="64"/>
        <end position="83"/>
    </location>
</feature>
<dbReference type="AlphaFoldDB" id="A0A8W7P4N0"/>
<name>A0A8W7P4N0_ANOCL</name>
<reference evidence="2" key="1">
    <citation type="submission" date="2022-08" db="UniProtKB">
        <authorList>
            <consortium name="EnsemblMetazoa"/>
        </authorList>
    </citation>
    <scope>IDENTIFICATION</scope>
</reference>
<proteinExistence type="predicted"/>
<evidence type="ECO:0000256" key="1">
    <source>
        <dbReference type="SAM" id="MobiDB-lite"/>
    </source>
</evidence>
<dbReference type="PANTHER" id="PTHR36562">
    <property type="entry name" value="SERINE/ARGININE REPETITIVE MATRIX 2"/>
    <property type="match status" value="1"/>
</dbReference>
<dbReference type="PANTHER" id="PTHR36562:SF5">
    <property type="entry name" value="SERINE_ARGININE REPETITIVE MATRIX 2"/>
    <property type="match status" value="1"/>
</dbReference>
<organism evidence="2">
    <name type="scientific">Anopheles coluzzii</name>
    <name type="common">African malaria mosquito</name>
    <dbReference type="NCBI Taxonomy" id="1518534"/>
    <lineage>
        <taxon>Eukaryota</taxon>
        <taxon>Metazoa</taxon>
        <taxon>Ecdysozoa</taxon>
        <taxon>Arthropoda</taxon>
        <taxon>Hexapoda</taxon>
        <taxon>Insecta</taxon>
        <taxon>Pterygota</taxon>
        <taxon>Neoptera</taxon>
        <taxon>Endopterygota</taxon>
        <taxon>Diptera</taxon>
        <taxon>Nematocera</taxon>
        <taxon>Culicoidea</taxon>
        <taxon>Culicidae</taxon>
        <taxon>Anophelinae</taxon>
        <taxon>Anopheles</taxon>
    </lineage>
</organism>
<feature type="compositionally biased region" description="Acidic residues" evidence="1">
    <location>
        <begin position="226"/>
        <end position="240"/>
    </location>
</feature>
<feature type="compositionally biased region" description="Basic and acidic residues" evidence="1">
    <location>
        <begin position="174"/>
        <end position="184"/>
    </location>
</feature>
<feature type="compositionally biased region" description="Basic residues" evidence="1">
    <location>
        <begin position="269"/>
        <end position="279"/>
    </location>
</feature>
<dbReference type="EnsemblMetazoa" id="ACOM024775-RA">
    <property type="protein sequence ID" value="ACOM024775-PA.1"/>
    <property type="gene ID" value="ACOM024775"/>
</dbReference>
<dbReference type="VEuPathDB" id="VectorBase:ACON2_042168"/>
<accession>A0A8W7P4N0</accession>
<evidence type="ECO:0000313" key="2">
    <source>
        <dbReference type="EnsemblMetazoa" id="ACOM024775-PA.1"/>
    </source>
</evidence>
<dbReference type="GO" id="GO:0005634">
    <property type="term" value="C:nucleus"/>
    <property type="evidence" value="ECO:0007669"/>
    <property type="project" value="TreeGrafter"/>
</dbReference>
<sequence>LRSSSCDSSEVVSCRVRRKLYHHHHHHHQDEAEPNVRTQSGCSNRHQYLEPQHAQLVREHCGSLEPHLHPHHLPHSRHHHPSAPHQKLCIRTTTAAASRCSAAASIPICMHAMHSVVSVRETHHIAQAQQEKNAKLREAFGISQYFVEGTSFDQDRKAKEDLAKSEALQKELAEKEKAKEMERANRKRYALVRTPSPEKEAGGGGAVAGGSDRNGKQRRRGSSNDEREEGEHDDDDEEENDGSHDGGDGKVNNSKSTAGGGLRRDKEEKKKKKKKARDV</sequence>
<dbReference type="InterPro" id="IPR051372">
    <property type="entry name" value="CWC21"/>
</dbReference>